<dbReference type="PANTHER" id="PTHR42980:SF1">
    <property type="entry name" value="2-OXOISOVALERATE DEHYDROGENASE SUBUNIT BETA, MITOCHONDRIAL"/>
    <property type="match status" value="1"/>
</dbReference>
<dbReference type="InterPro" id="IPR029061">
    <property type="entry name" value="THDP-binding"/>
</dbReference>
<comment type="caution">
    <text evidence="5">The sequence shown here is derived from an EMBL/GenBank/DDBJ whole genome shotgun (WGS) entry which is preliminary data.</text>
</comment>
<keyword evidence="6" id="KW-1185">Reference proteome</keyword>
<dbReference type="InterPro" id="IPR009014">
    <property type="entry name" value="Transketo_C/PFOR_II"/>
</dbReference>
<evidence type="ECO:0000259" key="4">
    <source>
        <dbReference type="SMART" id="SM00861"/>
    </source>
</evidence>
<dbReference type="GO" id="GO:0007584">
    <property type="term" value="P:response to nutrient"/>
    <property type="evidence" value="ECO:0007669"/>
    <property type="project" value="TreeGrafter"/>
</dbReference>
<evidence type="ECO:0000256" key="1">
    <source>
        <dbReference type="ARBA" id="ARBA00001964"/>
    </source>
</evidence>
<dbReference type="Gene3D" id="3.40.50.970">
    <property type="match status" value="1"/>
</dbReference>
<protein>
    <recommendedName>
        <fullName evidence="2">3-methyl-2-oxobutanoate dehydrogenase (2-methylpropanoyl-transferring)</fullName>
        <ecNumber evidence="2">1.2.4.4</ecNumber>
    </recommendedName>
</protein>
<dbReference type="FunFam" id="3.40.50.970:FF:000001">
    <property type="entry name" value="Pyruvate dehydrogenase E1 beta subunit"/>
    <property type="match status" value="1"/>
</dbReference>
<dbReference type="Pfam" id="PF02779">
    <property type="entry name" value="Transket_pyr"/>
    <property type="match status" value="1"/>
</dbReference>
<comment type="cofactor">
    <cofactor evidence="1">
        <name>thiamine diphosphate</name>
        <dbReference type="ChEBI" id="CHEBI:58937"/>
    </cofactor>
</comment>
<evidence type="ECO:0000313" key="6">
    <source>
        <dbReference type="Proteomes" id="UP000237839"/>
    </source>
</evidence>
<proteinExistence type="predicted"/>
<keyword evidence="3" id="KW-0560">Oxidoreductase</keyword>
<dbReference type="InterPro" id="IPR005475">
    <property type="entry name" value="Transketolase-like_Pyr-bd"/>
</dbReference>
<dbReference type="GO" id="GO:0009083">
    <property type="term" value="P:branched-chain amino acid catabolic process"/>
    <property type="evidence" value="ECO:0007669"/>
    <property type="project" value="TreeGrafter"/>
</dbReference>
<dbReference type="SUPFAM" id="SSF52518">
    <property type="entry name" value="Thiamin diphosphate-binding fold (THDP-binding)"/>
    <property type="match status" value="1"/>
</dbReference>
<evidence type="ECO:0000256" key="2">
    <source>
        <dbReference type="ARBA" id="ARBA00012277"/>
    </source>
</evidence>
<dbReference type="Proteomes" id="UP000237839">
    <property type="component" value="Unassembled WGS sequence"/>
</dbReference>
<dbReference type="SUPFAM" id="SSF52922">
    <property type="entry name" value="TK C-terminal domain-like"/>
    <property type="match status" value="1"/>
</dbReference>
<dbReference type="EMBL" id="PUGF01000010">
    <property type="protein sequence ID" value="PRC92888.1"/>
    <property type="molecule type" value="Genomic_DNA"/>
</dbReference>
<accession>A0A2S9GYV2</accession>
<evidence type="ECO:0000313" key="5">
    <source>
        <dbReference type="EMBL" id="PRC92888.1"/>
    </source>
</evidence>
<dbReference type="Pfam" id="PF02780">
    <property type="entry name" value="Transketolase_C"/>
    <property type="match status" value="1"/>
</dbReference>
<dbReference type="AlphaFoldDB" id="A0A2S9GYV2"/>
<dbReference type="EC" id="1.2.4.4" evidence="2"/>
<dbReference type="CDD" id="cd07036">
    <property type="entry name" value="TPP_PYR_E1-PDHc-beta_like"/>
    <property type="match status" value="1"/>
</dbReference>
<keyword evidence="5" id="KW-0670">Pyruvate</keyword>
<feature type="domain" description="Transketolase-like pyrimidine-binding" evidence="4">
    <location>
        <begin position="22"/>
        <end position="197"/>
    </location>
</feature>
<dbReference type="SMART" id="SM00861">
    <property type="entry name" value="Transket_pyr"/>
    <property type="match status" value="1"/>
</dbReference>
<dbReference type="PANTHER" id="PTHR42980">
    <property type="entry name" value="2-OXOISOVALERATE DEHYDROGENASE SUBUNIT BETA-RELATED"/>
    <property type="match status" value="1"/>
</dbReference>
<evidence type="ECO:0000256" key="3">
    <source>
        <dbReference type="ARBA" id="ARBA00023002"/>
    </source>
</evidence>
<dbReference type="Gene3D" id="3.40.50.920">
    <property type="match status" value="1"/>
</dbReference>
<dbReference type="GO" id="GO:0003863">
    <property type="term" value="F:branched-chain 2-oxo acid dehydrogenase activity"/>
    <property type="evidence" value="ECO:0007669"/>
    <property type="project" value="UniProtKB-EC"/>
</dbReference>
<dbReference type="FunFam" id="3.40.50.920:FF:000001">
    <property type="entry name" value="Pyruvate dehydrogenase E1 beta subunit"/>
    <property type="match status" value="1"/>
</dbReference>
<name>A0A2S9GYV2_9BURK</name>
<dbReference type="InterPro" id="IPR033248">
    <property type="entry name" value="Transketolase_C"/>
</dbReference>
<gene>
    <name evidence="5" type="ORF">S2091_2305</name>
</gene>
<reference evidence="5 6" key="1">
    <citation type="submission" date="2018-02" db="EMBL/GenBank/DDBJ databases">
        <title>Solimicrobium silvestre gen. nov., sp. nov., isolated from alpine forest soil.</title>
        <authorList>
            <person name="Margesin R."/>
            <person name="Albuquerque L."/>
            <person name="Zhang D.-C."/>
            <person name="Froufe H.J.C."/>
            <person name="Severino R."/>
            <person name="Roxo I."/>
            <person name="Egas C."/>
            <person name="Da Costa M.S."/>
        </authorList>
    </citation>
    <scope>NUCLEOTIDE SEQUENCE [LARGE SCALE GENOMIC DNA]</scope>
    <source>
        <strain evidence="5 6">S20-91</strain>
    </source>
</reference>
<sequence length="355" mass="38950">MEEVMDKAMDQKTSQKTKPMTMTMIQALRSAMDVMLERDNNVVVFGQDVGYFGGVFRCTEGLQQKYGTSRVFDTPISEGGIVGVAIGMGAYGLRPVVEIQFADYFYPACDQIVSEAARLRYRSAGQFIAPLTIRMPCGGGIYGGQTHSQSPEAMFTHVCGLRTVMPSNPYDAKGLLISCIENDDPVIFLEPKRLYNGPFDGHHDKPVVPWSKHPLGEVPEGYYTVPLDSASIFRAGSDLTVLAYGTMVFVSEAAAKESGVDAEIIDLRSIWPLDLATIVASVKKTGRCVIVHEATHTSGFGAELSALVQEHCFYHLEAPIERVTGWDTPYPHAQEWAYFPGPGRIAAAFKRTMEA</sequence>
<organism evidence="5 6">
    <name type="scientific">Solimicrobium silvestre</name>
    <dbReference type="NCBI Taxonomy" id="2099400"/>
    <lineage>
        <taxon>Bacteria</taxon>
        <taxon>Pseudomonadati</taxon>
        <taxon>Pseudomonadota</taxon>
        <taxon>Betaproteobacteria</taxon>
        <taxon>Burkholderiales</taxon>
        <taxon>Oxalobacteraceae</taxon>
        <taxon>Solimicrobium</taxon>
    </lineage>
</organism>